<keyword evidence="1" id="KW-0812">Transmembrane</keyword>
<accession>A0A2T0G0Z9</accession>
<protein>
    <submittedName>
        <fullName evidence="2">Uncharacterized protein</fullName>
    </submittedName>
</protein>
<dbReference type="AlphaFoldDB" id="A0A2T0G0Z9"/>
<organism evidence="2 3">
    <name type="scientific">Streptococcus anginosus</name>
    <dbReference type="NCBI Taxonomy" id="1328"/>
    <lineage>
        <taxon>Bacteria</taxon>
        <taxon>Bacillati</taxon>
        <taxon>Bacillota</taxon>
        <taxon>Bacilli</taxon>
        <taxon>Lactobacillales</taxon>
        <taxon>Streptococcaceae</taxon>
        <taxon>Streptococcus</taxon>
        <taxon>Streptococcus anginosus group</taxon>
    </lineage>
</organism>
<sequence length="156" mass="17665">MAEDKELSKITIHAHDEEEAHRLVSAVFQQEHNHSQTQEATKPNSSSKFMVAVKTIRYVLLVAGEWLLKTILFLLMTPIYLWYFIRNWIGSAVVILVGYFIIALAYYNFTGQNSLVSNGDTITATLFSETKGMILLIVITVFAAFATFEEIRDGLD</sequence>
<dbReference type="Proteomes" id="UP000238573">
    <property type="component" value="Unassembled WGS sequence"/>
</dbReference>
<feature type="transmembrane region" description="Helical" evidence="1">
    <location>
        <begin position="88"/>
        <end position="109"/>
    </location>
</feature>
<comment type="caution">
    <text evidence="2">The sequence shown here is derived from an EMBL/GenBank/DDBJ whole genome shotgun (WGS) entry which is preliminary data.</text>
</comment>
<gene>
    <name evidence="2" type="ORF">C6A27_07535</name>
</gene>
<proteinExistence type="predicted"/>
<feature type="transmembrane region" description="Helical" evidence="1">
    <location>
        <begin position="130"/>
        <end position="148"/>
    </location>
</feature>
<evidence type="ECO:0000256" key="1">
    <source>
        <dbReference type="SAM" id="Phobius"/>
    </source>
</evidence>
<dbReference type="EMBL" id="PVSZ01000014">
    <property type="protein sequence ID" value="PRT69731.1"/>
    <property type="molecule type" value="Genomic_DNA"/>
</dbReference>
<keyword evidence="1" id="KW-1133">Transmembrane helix</keyword>
<name>A0A2T0G0Z9_STRAP</name>
<evidence type="ECO:0000313" key="2">
    <source>
        <dbReference type="EMBL" id="PRT69731.1"/>
    </source>
</evidence>
<evidence type="ECO:0000313" key="3">
    <source>
        <dbReference type="Proteomes" id="UP000238573"/>
    </source>
</evidence>
<reference evidence="2 3" key="1">
    <citation type="journal article" date="1993" name="J. Dent. Res.">
        <title>The isolation and characterization of milleri group streptococci from dental periapical abscesses.</title>
        <authorList>
            <person name="Fisher L.E."/>
            <person name="Russell R.R."/>
        </authorList>
    </citation>
    <scope>NUCLEOTIDE SEQUENCE [LARGE SCALE GENOMIC DNA]</scope>
    <source>
        <strain evidence="2 3">OUP21</strain>
    </source>
</reference>
<dbReference type="RefSeq" id="WP_070497069.1">
    <property type="nucleotide sequence ID" value="NZ_JAASHW010000002.1"/>
</dbReference>
<keyword evidence="1" id="KW-0472">Membrane</keyword>
<feature type="transmembrane region" description="Helical" evidence="1">
    <location>
        <begin position="58"/>
        <end position="82"/>
    </location>
</feature>